<dbReference type="FunFam" id="1.10.10.10:FF:000001">
    <property type="entry name" value="LysR family transcriptional regulator"/>
    <property type="match status" value="1"/>
</dbReference>
<reference evidence="7 8" key="1">
    <citation type="journal article" date="2015" name="Int. J. Syst. Evol. Microbiol.">
        <title>Halomonas salicampi sp. nov., a halotolerant and alkalitolerant bacterium isolated from a saltern soil.</title>
        <authorList>
            <person name="Lee J.C."/>
            <person name="Kim Y.S."/>
            <person name="Yun B.S."/>
            <person name="Whang K.S."/>
        </authorList>
    </citation>
    <scope>NUCLEOTIDE SEQUENCE [LARGE SCALE GENOMIC DNA]</scope>
    <source>
        <strain evidence="7 8">BH103</strain>
    </source>
</reference>
<dbReference type="Gene3D" id="3.40.190.290">
    <property type="match status" value="1"/>
</dbReference>
<evidence type="ECO:0000256" key="4">
    <source>
        <dbReference type="ARBA" id="ARBA00023163"/>
    </source>
</evidence>
<evidence type="ECO:0000256" key="3">
    <source>
        <dbReference type="ARBA" id="ARBA00023125"/>
    </source>
</evidence>
<dbReference type="InterPro" id="IPR058163">
    <property type="entry name" value="LysR-type_TF_proteobact-type"/>
</dbReference>
<dbReference type="InterPro" id="IPR036388">
    <property type="entry name" value="WH-like_DNA-bd_sf"/>
</dbReference>
<dbReference type="Pfam" id="PF00126">
    <property type="entry name" value="HTH_1"/>
    <property type="match status" value="1"/>
</dbReference>
<dbReference type="AlphaFoldDB" id="A0A7Z0LJS1"/>
<comment type="caution">
    <text evidence="7">The sequence shown here is derived from an EMBL/GenBank/DDBJ whole genome shotgun (WGS) entry which is preliminary data.</text>
</comment>
<keyword evidence="8" id="KW-1185">Reference proteome</keyword>
<evidence type="ECO:0000256" key="5">
    <source>
        <dbReference type="SAM" id="MobiDB-lite"/>
    </source>
</evidence>
<comment type="similarity">
    <text evidence="1">Belongs to the LysR transcriptional regulatory family.</text>
</comment>
<keyword evidence="3" id="KW-0238">DNA-binding</keyword>
<feature type="region of interest" description="Disordered" evidence="5">
    <location>
        <begin position="297"/>
        <end position="322"/>
    </location>
</feature>
<dbReference type="PROSITE" id="PS50931">
    <property type="entry name" value="HTH_LYSR"/>
    <property type="match status" value="1"/>
</dbReference>
<evidence type="ECO:0000256" key="2">
    <source>
        <dbReference type="ARBA" id="ARBA00023015"/>
    </source>
</evidence>
<dbReference type="Pfam" id="PF03466">
    <property type="entry name" value="LysR_substrate"/>
    <property type="match status" value="1"/>
</dbReference>
<dbReference type="GO" id="GO:0003700">
    <property type="term" value="F:DNA-binding transcription factor activity"/>
    <property type="evidence" value="ECO:0007669"/>
    <property type="project" value="InterPro"/>
</dbReference>
<gene>
    <name evidence="7" type="ORF">HZS81_05610</name>
</gene>
<dbReference type="SUPFAM" id="SSF53850">
    <property type="entry name" value="Periplasmic binding protein-like II"/>
    <property type="match status" value="1"/>
</dbReference>
<keyword evidence="4" id="KW-0804">Transcription</keyword>
<evidence type="ECO:0000313" key="8">
    <source>
        <dbReference type="Proteomes" id="UP000586119"/>
    </source>
</evidence>
<feature type="compositionally biased region" description="Low complexity" evidence="5">
    <location>
        <begin position="302"/>
        <end position="322"/>
    </location>
</feature>
<name>A0A7Z0LJS1_9GAMM</name>
<protein>
    <submittedName>
        <fullName evidence="7">LysR family transcriptional regulator</fullName>
    </submittedName>
</protein>
<dbReference type="RefSeq" id="WP_179929581.1">
    <property type="nucleotide sequence ID" value="NZ_JACCDF010000003.1"/>
</dbReference>
<dbReference type="InterPro" id="IPR000847">
    <property type="entry name" value="LysR_HTH_N"/>
</dbReference>
<evidence type="ECO:0000259" key="6">
    <source>
        <dbReference type="PROSITE" id="PS50931"/>
    </source>
</evidence>
<accession>A0A7Z0LJS1</accession>
<evidence type="ECO:0000256" key="1">
    <source>
        <dbReference type="ARBA" id="ARBA00009437"/>
    </source>
</evidence>
<dbReference type="EMBL" id="JACCDF010000003">
    <property type="protein sequence ID" value="NYS60240.1"/>
    <property type="molecule type" value="Genomic_DNA"/>
</dbReference>
<organism evidence="7 8">
    <name type="scientific">Vreelandella salicampi</name>
    <dbReference type="NCBI Taxonomy" id="1449798"/>
    <lineage>
        <taxon>Bacteria</taxon>
        <taxon>Pseudomonadati</taxon>
        <taxon>Pseudomonadota</taxon>
        <taxon>Gammaproteobacteria</taxon>
        <taxon>Oceanospirillales</taxon>
        <taxon>Halomonadaceae</taxon>
        <taxon>Vreelandella</taxon>
    </lineage>
</organism>
<evidence type="ECO:0000313" key="7">
    <source>
        <dbReference type="EMBL" id="NYS60240.1"/>
    </source>
</evidence>
<dbReference type="InterPro" id="IPR036390">
    <property type="entry name" value="WH_DNA-bd_sf"/>
</dbReference>
<dbReference type="InterPro" id="IPR005119">
    <property type="entry name" value="LysR_subst-bd"/>
</dbReference>
<sequence>MHDFDELNAFADVMTSGSLTQSARQLGLAKSTLSRRIAQLEQNVGQPLLRRQANRLIPTEAGELFHRYCRQMLNLAEQSQNALDTLRHEVSGELEVHTHSGLVRGWLGRLVYRFMDQHPGISVTLRTCDAPPDTPDAHQVTLWLGPLPETPLRQERLGWLTRHLYAAPSYLAKRPELTHPRELVQHDWIDLLGDTQAGLEFHHRDYGSYHFSPPPTRYRVNQLALHADAIARGRGIGLMPDWLAAKREAAHPGELVCCLPDWQPDALPVTLVYAYGQQPRKVSALLNMLRDATPRDWQSGYATPSSPVPSTSAVTPTLLHQH</sequence>
<proteinExistence type="inferred from homology"/>
<dbReference type="GO" id="GO:0006351">
    <property type="term" value="P:DNA-templated transcription"/>
    <property type="evidence" value="ECO:0007669"/>
    <property type="project" value="TreeGrafter"/>
</dbReference>
<keyword evidence="2" id="KW-0805">Transcription regulation</keyword>
<dbReference type="PANTHER" id="PTHR30537:SF66">
    <property type="entry name" value="IRON-REGULATED VIRULENCE REGULATORY PROTEIN IRGB"/>
    <property type="match status" value="1"/>
</dbReference>
<dbReference type="SUPFAM" id="SSF46785">
    <property type="entry name" value="Winged helix' DNA-binding domain"/>
    <property type="match status" value="1"/>
</dbReference>
<dbReference type="Gene3D" id="1.10.10.10">
    <property type="entry name" value="Winged helix-like DNA-binding domain superfamily/Winged helix DNA-binding domain"/>
    <property type="match status" value="1"/>
</dbReference>
<dbReference type="GO" id="GO:0043565">
    <property type="term" value="F:sequence-specific DNA binding"/>
    <property type="evidence" value="ECO:0007669"/>
    <property type="project" value="TreeGrafter"/>
</dbReference>
<dbReference type="Proteomes" id="UP000586119">
    <property type="component" value="Unassembled WGS sequence"/>
</dbReference>
<feature type="domain" description="HTH lysR-type" evidence="6">
    <location>
        <begin position="1"/>
        <end position="59"/>
    </location>
</feature>
<dbReference type="PANTHER" id="PTHR30537">
    <property type="entry name" value="HTH-TYPE TRANSCRIPTIONAL REGULATOR"/>
    <property type="match status" value="1"/>
</dbReference>